<dbReference type="SUPFAM" id="SSF53067">
    <property type="entry name" value="Actin-like ATPase domain"/>
    <property type="match status" value="2"/>
</dbReference>
<name>A0AAN7CG86_9PEZI</name>
<dbReference type="InterPro" id="IPR043129">
    <property type="entry name" value="ATPase_NBD"/>
</dbReference>
<accession>A0AAN7CG86</accession>
<keyword evidence="3" id="KW-1185">Reference proteome</keyword>
<evidence type="ECO:0000313" key="3">
    <source>
        <dbReference type="Proteomes" id="UP001303760"/>
    </source>
</evidence>
<dbReference type="PANTHER" id="PTHR14187">
    <property type="entry name" value="ALPHA KINASE/ELONGATION FACTOR 2 KINASE"/>
    <property type="match status" value="1"/>
</dbReference>
<evidence type="ECO:0000256" key="1">
    <source>
        <dbReference type="SAM" id="MobiDB-lite"/>
    </source>
</evidence>
<protein>
    <recommendedName>
        <fullName evidence="4">Actin-like ATPase domain-containing protein</fullName>
    </recommendedName>
</protein>
<dbReference type="PANTHER" id="PTHR14187:SF5">
    <property type="entry name" value="HEAT SHOCK 70 KDA PROTEIN 12A"/>
    <property type="match status" value="1"/>
</dbReference>
<gene>
    <name evidence="2" type="ORF">C8A03DRAFT_30383</name>
</gene>
<dbReference type="AlphaFoldDB" id="A0AAN7CG86"/>
<dbReference type="CDD" id="cd10170">
    <property type="entry name" value="ASKHA_NBD_HSP70"/>
    <property type="match status" value="1"/>
</dbReference>
<dbReference type="PRINTS" id="PR00301">
    <property type="entry name" value="HEATSHOCK70"/>
</dbReference>
<evidence type="ECO:0000313" key="2">
    <source>
        <dbReference type="EMBL" id="KAK4241521.1"/>
    </source>
</evidence>
<proteinExistence type="predicted"/>
<reference evidence="2" key="2">
    <citation type="submission" date="2023-05" db="EMBL/GenBank/DDBJ databases">
        <authorList>
            <consortium name="Lawrence Berkeley National Laboratory"/>
            <person name="Steindorff A."/>
            <person name="Hensen N."/>
            <person name="Bonometti L."/>
            <person name="Westerberg I."/>
            <person name="Brannstrom I.O."/>
            <person name="Guillou S."/>
            <person name="Cros-Aarteil S."/>
            <person name="Calhoun S."/>
            <person name="Haridas S."/>
            <person name="Kuo A."/>
            <person name="Mondo S."/>
            <person name="Pangilinan J."/>
            <person name="Riley R."/>
            <person name="Labutti K."/>
            <person name="Andreopoulos B."/>
            <person name="Lipzen A."/>
            <person name="Chen C."/>
            <person name="Yanf M."/>
            <person name="Daum C."/>
            <person name="Ng V."/>
            <person name="Clum A."/>
            <person name="Ohm R."/>
            <person name="Martin F."/>
            <person name="Silar P."/>
            <person name="Natvig D."/>
            <person name="Lalanne C."/>
            <person name="Gautier V."/>
            <person name="Ament-Velasquez S.L."/>
            <person name="Kruys A."/>
            <person name="Hutchinson M.I."/>
            <person name="Powell A.J."/>
            <person name="Barry K."/>
            <person name="Miller A.N."/>
            <person name="Grigoriev I.V."/>
            <person name="Debuchy R."/>
            <person name="Gladieux P."/>
            <person name="Thoren M.H."/>
            <person name="Johannesson H."/>
        </authorList>
    </citation>
    <scope>NUCLEOTIDE SEQUENCE</scope>
    <source>
        <strain evidence="2">CBS 532.94</strain>
    </source>
</reference>
<reference evidence="2" key="1">
    <citation type="journal article" date="2023" name="Mol. Phylogenet. Evol.">
        <title>Genome-scale phylogeny and comparative genomics of the fungal order Sordariales.</title>
        <authorList>
            <person name="Hensen N."/>
            <person name="Bonometti L."/>
            <person name="Westerberg I."/>
            <person name="Brannstrom I.O."/>
            <person name="Guillou S."/>
            <person name="Cros-Aarteil S."/>
            <person name="Calhoun S."/>
            <person name="Haridas S."/>
            <person name="Kuo A."/>
            <person name="Mondo S."/>
            <person name="Pangilinan J."/>
            <person name="Riley R."/>
            <person name="LaButti K."/>
            <person name="Andreopoulos B."/>
            <person name="Lipzen A."/>
            <person name="Chen C."/>
            <person name="Yan M."/>
            <person name="Daum C."/>
            <person name="Ng V."/>
            <person name="Clum A."/>
            <person name="Steindorff A."/>
            <person name="Ohm R.A."/>
            <person name="Martin F."/>
            <person name="Silar P."/>
            <person name="Natvig D.O."/>
            <person name="Lalanne C."/>
            <person name="Gautier V."/>
            <person name="Ament-Velasquez S.L."/>
            <person name="Kruys A."/>
            <person name="Hutchinson M.I."/>
            <person name="Powell A.J."/>
            <person name="Barry K."/>
            <person name="Miller A.N."/>
            <person name="Grigoriev I.V."/>
            <person name="Debuchy R."/>
            <person name="Gladieux P."/>
            <person name="Hiltunen Thoren M."/>
            <person name="Johannesson H."/>
        </authorList>
    </citation>
    <scope>NUCLEOTIDE SEQUENCE</scope>
    <source>
        <strain evidence="2">CBS 532.94</strain>
    </source>
</reference>
<comment type="caution">
    <text evidence="2">The sequence shown here is derived from an EMBL/GenBank/DDBJ whole genome shotgun (WGS) entry which is preliminary data.</text>
</comment>
<dbReference type="Gene3D" id="3.90.640.10">
    <property type="entry name" value="Actin, Chain A, domain 4"/>
    <property type="match status" value="1"/>
</dbReference>
<organism evidence="2 3">
    <name type="scientific">Achaetomium macrosporum</name>
    <dbReference type="NCBI Taxonomy" id="79813"/>
    <lineage>
        <taxon>Eukaryota</taxon>
        <taxon>Fungi</taxon>
        <taxon>Dikarya</taxon>
        <taxon>Ascomycota</taxon>
        <taxon>Pezizomycotina</taxon>
        <taxon>Sordariomycetes</taxon>
        <taxon>Sordariomycetidae</taxon>
        <taxon>Sordariales</taxon>
        <taxon>Chaetomiaceae</taxon>
        <taxon>Achaetomium</taxon>
    </lineage>
</organism>
<sequence>MYRAQGNATGTRGRTQKSANPKSDFKVLVAVDFGTTFSAVAYANTADPGSQNTVDDWGSGPQGESVPSVLKYENDDIKQSFEWGFQALNQPPGVKRHEWFKLGLDPDLRSRAEASELMVAYPSTTALPPVKPRHCEKLVGDYLRSLKAATDSYFTRALTKRILGSPREYIITVPAMWSEAAQEATRSCAAEAFLGNRHEIDKIQIVAEPEAAGVYALTGMPTLGLGEGDTFVICDAGGGTVDLSSYRIKSLSPSHIDLEGCAVPSGGLCGSSFLNRIFYDYLLNVKLKGYIEPHNTTHMRWLKAAVDRDFENLIKPGFKGVKDDEMHFIDALCFEDESPRHGVRNNMVELTDKEIRKNVFDVVVSRIRTLVSRQIVNTQDPVKAVLLAGGFGQNAYLRSQIQKTAGPGVEVLQINSRTAIARGALICGLARVAQQPGSASQSSFLGLSRNEDPGRIYQRVRFATVSSRPSPKHYGVAVFENYDETNELHWRGRSKVRPGQPGQSKQIEVVKWFVRKHEKMEEGKPKSFEMYYDKEAHGTRQPTIECRVYASEADAPPDFPDDPSLARPLLTLTIDLNDIPRSEWPTKEESGRTYYHVDFEIYVTLYSADIEFMLGRGDKRYKRQRVKYSRTYGDE</sequence>
<dbReference type="Proteomes" id="UP001303760">
    <property type="component" value="Unassembled WGS sequence"/>
</dbReference>
<feature type="region of interest" description="Disordered" evidence="1">
    <location>
        <begin position="1"/>
        <end position="20"/>
    </location>
</feature>
<dbReference type="EMBL" id="MU860021">
    <property type="protein sequence ID" value="KAK4241521.1"/>
    <property type="molecule type" value="Genomic_DNA"/>
</dbReference>
<dbReference type="Gene3D" id="3.30.420.40">
    <property type="match status" value="2"/>
</dbReference>
<evidence type="ECO:0008006" key="4">
    <source>
        <dbReference type="Google" id="ProtNLM"/>
    </source>
</evidence>